<accession>A0AAV4P5E7</accession>
<evidence type="ECO:0000256" key="6">
    <source>
        <dbReference type="SAM" id="Coils"/>
    </source>
</evidence>
<dbReference type="PANTHER" id="PTHR47535:SF1">
    <property type="entry name" value="NESPRIN-1"/>
    <property type="match status" value="1"/>
</dbReference>
<dbReference type="Proteomes" id="UP001054945">
    <property type="component" value="Unassembled WGS sequence"/>
</dbReference>
<dbReference type="GO" id="GO:0005640">
    <property type="term" value="C:nuclear outer membrane"/>
    <property type="evidence" value="ECO:0007669"/>
    <property type="project" value="TreeGrafter"/>
</dbReference>
<protein>
    <submittedName>
        <fullName evidence="7">Nesprin-1</fullName>
    </submittedName>
</protein>
<dbReference type="Pfam" id="PF00435">
    <property type="entry name" value="Spectrin"/>
    <property type="match status" value="1"/>
</dbReference>
<proteinExistence type="predicted"/>
<keyword evidence="5" id="KW-0472">Membrane</keyword>
<name>A0AAV4P5E7_CAEEX</name>
<evidence type="ECO:0000313" key="7">
    <source>
        <dbReference type="EMBL" id="GIX92567.1"/>
    </source>
</evidence>
<dbReference type="Gene3D" id="1.20.58.60">
    <property type="match status" value="3"/>
</dbReference>
<organism evidence="7 8">
    <name type="scientific">Caerostris extrusa</name>
    <name type="common">Bark spider</name>
    <name type="synonym">Caerostris bankana</name>
    <dbReference type="NCBI Taxonomy" id="172846"/>
    <lineage>
        <taxon>Eukaryota</taxon>
        <taxon>Metazoa</taxon>
        <taxon>Ecdysozoa</taxon>
        <taxon>Arthropoda</taxon>
        <taxon>Chelicerata</taxon>
        <taxon>Arachnida</taxon>
        <taxon>Araneae</taxon>
        <taxon>Araneomorphae</taxon>
        <taxon>Entelegynae</taxon>
        <taxon>Araneoidea</taxon>
        <taxon>Araneidae</taxon>
        <taxon>Caerostris</taxon>
    </lineage>
</organism>
<dbReference type="GO" id="GO:0034993">
    <property type="term" value="C:meiotic nuclear membrane microtubule tethering complex"/>
    <property type="evidence" value="ECO:0007669"/>
    <property type="project" value="TreeGrafter"/>
</dbReference>
<comment type="caution">
    <text evidence="7">The sequence shown here is derived from an EMBL/GenBank/DDBJ whole genome shotgun (WGS) entry which is preliminary data.</text>
</comment>
<gene>
    <name evidence="7" type="primary">Syne1_1</name>
    <name evidence="7" type="ORF">CEXT_265671</name>
</gene>
<keyword evidence="3" id="KW-0677">Repeat</keyword>
<feature type="coiled-coil region" evidence="6">
    <location>
        <begin position="96"/>
        <end position="130"/>
    </location>
</feature>
<keyword evidence="8" id="KW-1185">Reference proteome</keyword>
<evidence type="ECO:0000256" key="4">
    <source>
        <dbReference type="ARBA" id="ARBA00022989"/>
    </source>
</evidence>
<feature type="coiled-coil region" evidence="6">
    <location>
        <begin position="256"/>
        <end position="283"/>
    </location>
</feature>
<evidence type="ECO:0000313" key="8">
    <source>
        <dbReference type="Proteomes" id="UP001054945"/>
    </source>
</evidence>
<dbReference type="SUPFAM" id="SSF46966">
    <property type="entry name" value="Spectrin repeat"/>
    <property type="match status" value="5"/>
</dbReference>
<dbReference type="GO" id="GO:0007097">
    <property type="term" value="P:nuclear migration"/>
    <property type="evidence" value="ECO:0007669"/>
    <property type="project" value="TreeGrafter"/>
</dbReference>
<evidence type="ECO:0000256" key="2">
    <source>
        <dbReference type="ARBA" id="ARBA00022692"/>
    </source>
</evidence>
<dbReference type="SMART" id="SM00150">
    <property type="entry name" value="SPEC"/>
    <property type="match status" value="4"/>
</dbReference>
<evidence type="ECO:0000256" key="5">
    <source>
        <dbReference type="ARBA" id="ARBA00023136"/>
    </source>
</evidence>
<dbReference type="InterPro" id="IPR052403">
    <property type="entry name" value="LINC-complex_assoc"/>
</dbReference>
<dbReference type="InterPro" id="IPR002017">
    <property type="entry name" value="Spectrin_repeat"/>
</dbReference>
<keyword evidence="4" id="KW-1133">Transmembrane helix</keyword>
<comment type="subcellular location">
    <subcellularLocation>
        <location evidence="1">Membrane</location>
    </subcellularLocation>
</comment>
<keyword evidence="6" id="KW-0175">Coiled coil</keyword>
<sequence>MEVDSLKGRAEEMVEKVPSVHTLQKQWTLSTDSMLHLKIAISLSDKLNLESSASVLEELLAKKSQGQLKVDSIIQSGEIAMATSSESGKKMISTDMENLTSDFHNLFIEIADLKEELDNICIQLREFKDEYEKVSEWLQVMETDIKAQKTTLKATLEEKEAMVRYCRGVLDELEKGKESIEKLTNSAQGLLASHLDTYIRNQLTIINSRFQVLRNLAKVYVSDKANNSYELHKFYKEKLAESKKWIDSINDKIKKIGKVEGTKANLEKQLNEIQISIETALLQWADYTSSEAKLIEWLSEHEQMLKEVKKTNIPSLTKENVNQRKARLRKANSIVQDIESFEPMIESIQTKAVQLQQGVSPEINEKYQTLVDDSKKYRDHQKHAMDSLQQFMDACADVSKWLSSSREKLSKCAMPSGDREAMKDKTSKIQILQSELGEGLEKLHHATFLGEVVKENAESEEEKCMIDEELLKLQEECELLRANVAEIKVSLDVGLVKWNEYDEQYTKCSEWLLEMEPLVQSYAKPQADLLSKRARLQEFQDHLQTIFDYQIEFDKLNMKAQLLLETYSDSSISNAFTLLSRKYGALVSFSKEVMHQLEQHFQEHQQQQCMFSECIELIDVSRERLNDCERPSSSIDEINAKLSSLKVLSNSMEQAQNKIRYTMELTEKVIANTDSDGMSSIKEDADNLKADFEVLLKDIAATQLKLAERLALVGEFNKTLRQFKVWLEEIESEIEATGKQELNSLIEKKSVLEKYSTILKDLQAHETTAKRLKGDVNEHPTVRDEIMECLEKYNNFLLISQNCTSQLTGEIEELEKFKTAYAAAESWLRDTKLSLHNIGLQADSTAAIEENFLPSVN</sequence>
<keyword evidence="2" id="KW-0812">Transmembrane</keyword>
<dbReference type="EMBL" id="BPLR01021703">
    <property type="protein sequence ID" value="GIX92567.1"/>
    <property type="molecule type" value="Genomic_DNA"/>
</dbReference>
<dbReference type="AlphaFoldDB" id="A0AAV4P5E7"/>
<dbReference type="GO" id="GO:0051015">
    <property type="term" value="F:actin filament binding"/>
    <property type="evidence" value="ECO:0007669"/>
    <property type="project" value="TreeGrafter"/>
</dbReference>
<reference evidence="7 8" key="1">
    <citation type="submission" date="2021-06" db="EMBL/GenBank/DDBJ databases">
        <title>Caerostris extrusa draft genome.</title>
        <authorList>
            <person name="Kono N."/>
            <person name="Arakawa K."/>
        </authorList>
    </citation>
    <scope>NUCLEOTIDE SEQUENCE [LARGE SCALE GENOMIC DNA]</scope>
</reference>
<dbReference type="PANTHER" id="PTHR47535">
    <property type="entry name" value="MUSCLE-SPECIFIC PROTEIN 300 KDA, ISOFORM G"/>
    <property type="match status" value="1"/>
</dbReference>
<dbReference type="GO" id="GO:0005737">
    <property type="term" value="C:cytoplasm"/>
    <property type="evidence" value="ECO:0007669"/>
    <property type="project" value="TreeGrafter"/>
</dbReference>
<dbReference type="InterPro" id="IPR018159">
    <property type="entry name" value="Spectrin/alpha-actinin"/>
</dbReference>
<evidence type="ECO:0000256" key="1">
    <source>
        <dbReference type="ARBA" id="ARBA00004370"/>
    </source>
</evidence>
<evidence type="ECO:0000256" key="3">
    <source>
        <dbReference type="ARBA" id="ARBA00022737"/>
    </source>
</evidence>